<feature type="transmembrane region" description="Helical" evidence="1">
    <location>
        <begin position="325"/>
        <end position="347"/>
    </location>
</feature>
<protein>
    <submittedName>
        <fullName evidence="2">Uncharacterized protein</fullName>
    </submittedName>
</protein>
<dbReference type="EMBL" id="AB996603">
    <property type="protein sequence ID" value="BAS01848.1"/>
    <property type="molecule type" value="Genomic_DNA"/>
</dbReference>
<keyword evidence="1" id="KW-1133">Transmembrane helix</keyword>
<accession>A0A0H5BIB8</accession>
<organism evidence="2">
    <name type="scientific">Amorphochlora amoebiformis</name>
    <dbReference type="NCBI Taxonomy" id="1561963"/>
    <lineage>
        <taxon>Eukaryota</taxon>
        <taxon>Sar</taxon>
        <taxon>Rhizaria</taxon>
        <taxon>Cercozoa</taxon>
        <taxon>Chlorarachniophyceae</taxon>
        <taxon>Amorphochlora</taxon>
    </lineage>
</organism>
<keyword evidence="1" id="KW-0472">Membrane</keyword>
<feature type="transmembrane region" description="Helical" evidence="1">
    <location>
        <begin position="205"/>
        <end position="224"/>
    </location>
</feature>
<feature type="transmembrane region" description="Helical" evidence="1">
    <location>
        <begin position="302"/>
        <end position="319"/>
    </location>
</feature>
<proteinExistence type="predicted"/>
<keyword evidence="1" id="KW-0812">Transmembrane</keyword>
<evidence type="ECO:0000256" key="1">
    <source>
        <dbReference type="SAM" id="Phobius"/>
    </source>
</evidence>
<sequence length="430" mass="51986">MLMNIISKASCMKINSITECSNINKKTIIILHEKIHINLIKNNLFNSNRVIKYNINEKKKHCLNTKQVLNALFHIINRLKKREIYECFHINKLRSINIIKLSYINVYPDVIFQYRVFSAFWYPISRENYNIFKLNHSLKIKKNVFKIYRKMKKTKIIKFRSYVYLNKDNIFINGFIIKQRNLMFTCKKISNEYKVINKYKRKCQYPFKFCWIYVFVIDRLLILFNKHKKSKNARNGYIHGGNVKKGGLSKHIHRILKRIYLFHLNNHRLSINQFKYIHHFNHFSRRTIFPYKYYFRNQQDDVSIQGVYGIIIFLGLILGSQEESLIIFVPHSYIFSFRFYFLDIYYFKKLQQRIKTLTSNSNLEKIDSIYLTIVFSNQHIPLFNRTVKKDQTFIFRIKNIYVSYHSSIILKKKIITNTTIGVSFEKLKIN</sequence>
<keyword evidence="2" id="KW-0542">Nucleomorph</keyword>
<name>A0A0H5BIB8_9EUKA</name>
<evidence type="ECO:0000313" key="2">
    <source>
        <dbReference type="EMBL" id="BAS01848.1"/>
    </source>
</evidence>
<geneLocation type="nucleomorph" evidence="2"/>
<reference evidence="2" key="1">
    <citation type="journal article" date="2015" name="Genome Biol. Evol.">
        <title>Nucleomorph Genome Sequences of Two Chlorarachniophytes, Amorphochlora amoebiformis and Lotharella vacuolata.</title>
        <authorList>
            <person name="Suzuki S."/>
            <person name="Shirato S."/>
            <person name="Hirakawa Y."/>
            <person name="Ishida K."/>
        </authorList>
    </citation>
    <scope>NUCLEOTIDE SEQUENCE</scope>
    <source>
        <strain evidence="2">CCMP2058</strain>
    </source>
</reference>
<dbReference type="AlphaFoldDB" id="A0A0H5BIB8"/>